<dbReference type="GO" id="GO:0006412">
    <property type="term" value="P:translation"/>
    <property type="evidence" value="ECO:0007669"/>
    <property type="project" value="UniProtKB-UniRule"/>
</dbReference>
<evidence type="ECO:0000313" key="10">
    <source>
        <dbReference type="Proteomes" id="UP000707356"/>
    </source>
</evidence>
<name>A0A951PB39_9CYAN</name>
<evidence type="ECO:0000259" key="8">
    <source>
        <dbReference type="Pfam" id="PF14693"/>
    </source>
</evidence>
<evidence type="ECO:0000259" key="7">
    <source>
        <dbReference type="Pfam" id="PF01386"/>
    </source>
</evidence>
<dbReference type="Gene3D" id="2.170.120.20">
    <property type="entry name" value="Ribosomal protein L25, beta domain"/>
    <property type="match status" value="1"/>
</dbReference>
<gene>
    <name evidence="5" type="primary">rplY</name>
    <name evidence="5" type="synonym">ctc</name>
    <name evidence="9" type="ORF">KME07_08310</name>
</gene>
<dbReference type="PANTHER" id="PTHR33284">
    <property type="entry name" value="RIBOSOMAL PROTEIN L25/GLN-TRNA SYNTHETASE, ANTI-CODON-BINDING DOMAIN-CONTAINING PROTEIN"/>
    <property type="match status" value="1"/>
</dbReference>
<feature type="compositionally biased region" description="Basic and acidic residues" evidence="6">
    <location>
        <begin position="7"/>
        <end position="22"/>
    </location>
</feature>
<evidence type="ECO:0000256" key="5">
    <source>
        <dbReference type="HAMAP-Rule" id="MF_01334"/>
    </source>
</evidence>
<keyword evidence="3 5" id="KW-0689">Ribosomal protein</keyword>
<dbReference type="SUPFAM" id="SSF50715">
    <property type="entry name" value="Ribosomal protein L25-like"/>
    <property type="match status" value="1"/>
</dbReference>
<dbReference type="PANTHER" id="PTHR33284:SF1">
    <property type="entry name" value="RIBOSOMAL PROTEIN L25_GLN-TRNA SYNTHETASE, ANTI-CODON-BINDING DOMAIN-CONTAINING PROTEIN"/>
    <property type="match status" value="1"/>
</dbReference>
<dbReference type="InterPro" id="IPR020056">
    <property type="entry name" value="Rbsml_bL25/Gln-tRNA_synth_N"/>
</dbReference>
<keyword evidence="2 5" id="KW-0694">RNA-binding</keyword>
<dbReference type="HAMAP" id="MF_01334">
    <property type="entry name" value="Ribosomal_bL25_CTC"/>
    <property type="match status" value="1"/>
</dbReference>
<dbReference type="AlphaFoldDB" id="A0A951PB39"/>
<sequence length="204" mass="21394">MELTVECQKRPEGSKPNSLRRDGLTPAVLYGHNGTESVALTLNTRIATTLVRKAVLNNTMIELSVPEISWSGKALLREVQAHPWKRSLYHLSFFSVGSQSSIEVTVPLHIVGESVGVKRDGGTLDIVLNEVAVACAPGDVPEAIEVDVSKMKVGDALHVHELSLPAGIAVLGEADRVVVSVLGTSGAAAEADEAEAEAAAAAEA</sequence>
<dbReference type="InterPro" id="IPR020057">
    <property type="entry name" value="Ribosomal_bL25_b-dom"/>
</dbReference>
<keyword evidence="4 5" id="KW-0687">Ribonucleoprotein</keyword>
<comment type="subunit">
    <text evidence="5">Part of the 50S ribosomal subunit; part of the 5S rRNA/L5/L18/L25 subcomplex. Contacts the 5S rRNA. Binds to the 5S rRNA independently of L5 and L18.</text>
</comment>
<dbReference type="Gene3D" id="2.40.240.10">
    <property type="entry name" value="Ribosomal Protein L25, Chain P"/>
    <property type="match status" value="1"/>
</dbReference>
<dbReference type="InterPro" id="IPR001021">
    <property type="entry name" value="Ribosomal_bL25_long"/>
</dbReference>
<dbReference type="InterPro" id="IPR020930">
    <property type="entry name" value="Ribosomal_uL5_bac-type"/>
</dbReference>
<protein>
    <recommendedName>
        <fullName evidence="5">Large ribosomal subunit protein bL25</fullName>
    </recommendedName>
    <alternativeName>
        <fullName evidence="5">General stress protein CTC</fullName>
    </alternativeName>
</protein>
<evidence type="ECO:0000256" key="4">
    <source>
        <dbReference type="ARBA" id="ARBA00023274"/>
    </source>
</evidence>
<dbReference type="GO" id="GO:0022625">
    <property type="term" value="C:cytosolic large ribosomal subunit"/>
    <property type="evidence" value="ECO:0007669"/>
    <property type="project" value="TreeGrafter"/>
</dbReference>
<feature type="region of interest" description="Disordered" evidence="6">
    <location>
        <begin position="1"/>
        <end position="22"/>
    </location>
</feature>
<feature type="domain" description="Large ribosomal subunit protein bL25 beta" evidence="8">
    <location>
        <begin position="102"/>
        <end position="183"/>
    </location>
</feature>
<dbReference type="GO" id="GO:0003735">
    <property type="term" value="F:structural constituent of ribosome"/>
    <property type="evidence" value="ECO:0007669"/>
    <property type="project" value="InterPro"/>
</dbReference>
<comment type="caution">
    <text evidence="9">The sequence shown here is derived from an EMBL/GenBank/DDBJ whole genome shotgun (WGS) entry which is preliminary data.</text>
</comment>
<proteinExistence type="inferred from homology"/>
<dbReference type="Pfam" id="PF14693">
    <property type="entry name" value="Ribosomal_TL5_C"/>
    <property type="match status" value="1"/>
</dbReference>
<dbReference type="NCBIfam" id="NF004612">
    <property type="entry name" value="PRK05943.1"/>
    <property type="match status" value="1"/>
</dbReference>
<dbReference type="InterPro" id="IPR037121">
    <property type="entry name" value="Ribosomal_bL25_C"/>
</dbReference>
<evidence type="ECO:0000313" key="9">
    <source>
        <dbReference type="EMBL" id="MBW4465429.1"/>
    </source>
</evidence>
<organism evidence="9 10">
    <name type="scientific">Pegethrix bostrychoides GSE-TBD4-15B</name>
    <dbReference type="NCBI Taxonomy" id="2839662"/>
    <lineage>
        <taxon>Bacteria</taxon>
        <taxon>Bacillati</taxon>
        <taxon>Cyanobacteriota</taxon>
        <taxon>Cyanophyceae</taxon>
        <taxon>Oculatellales</taxon>
        <taxon>Oculatellaceae</taxon>
        <taxon>Pegethrix</taxon>
    </lineage>
</organism>
<comment type="function">
    <text evidence="5">This is one of the proteins that binds to the 5S RNA in the ribosome where it forms part of the central protuberance.</text>
</comment>
<feature type="domain" description="Large ribosomal subunit protein bL25 L25" evidence="7">
    <location>
        <begin position="6"/>
        <end position="93"/>
    </location>
</feature>
<dbReference type="NCBIfam" id="NF004139">
    <property type="entry name" value="PRK05618.4-2"/>
    <property type="match status" value="1"/>
</dbReference>
<dbReference type="GO" id="GO:0008097">
    <property type="term" value="F:5S rRNA binding"/>
    <property type="evidence" value="ECO:0007669"/>
    <property type="project" value="InterPro"/>
</dbReference>
<comment type="similarity">
    <text evidence="5">Belongs to the bacterial ribosomal protein bL25 family. CTC subfamily.</text>
</comment>
<dbReference type="NCBIfam" id="TIGR00731">
    <property type="entry name" value="bL25_bact_ctc"/>
    <property type="match status" value="1"/>
</dbReference>
<evidence type="ECO:0000256" key="3">
    <source>
        <dbReference type="ARBA" id="ARBA00022980"/>
    </source>
</evidence>
<dbReference type="CDD" id="cd00495">
    <property type="entry name" value="Ribosomal_L25_TL5_CTC"/>
    <property type="match status" value="1"/>
</dbReference>
<dbReference type="InterPro" id="IPR029751">
    <property type="entry name" value="Ribosomal_L25_dom"/>
</dbReference>
<reference evidence="9" key="2">
    <citation type="journal article" date="2022" name="Microbiol. Resour. Announc.">
        <title>Metagenome Sequencing to Explore Phylogenomics of Terrestrial Cyanobacteria.</title>
        <authorList>
            <person name="Ward R.D."/>
            <person name="Stajich J.E."/>
            <person name="Johansen J.R."/>
            <person name="Huntemann M."/>
            <person name="Clum A."/>
            <person name="Foster B."/>
            <person name="Foster B."/>
            <person name="Roux S."/>
            <person name="Palaniappan K."/>
            <person name="Varghese N."/>
            <person name="Mukherjee S."/>
            <person name="Reddy T.B.K."/>
            <person name="Daum C."/>
            <person name="Copeland A."/>
            <person name="Chen I.A."/>
            <person name="Ivanova N.N."/>
            <person name="Kyrpides N.C."/>
            <person name="Shapiro N."/>
            <person name="Eloe-Fadrosh E.A."/>
            <person name="Pietrasiak N."/>
        </authorList>
    </citation>
    <scope>NUCLEOTIDE SEQUENCE</scope>
    <source>
        <strain evidence="9">GSE-TBD4-15B</strain>
    </source>
</reference>
<dbReference type="EMBL" id="JAHHHV010000043">
    <property type="protein sequence ID" value="MBW4465429.1"/>
    <property type="molecule type" value="Genomic_DNA"/>
</dbReference>
<reference evidence="9" key="1">
    <citation type="submission" date="2021-05" db="EMBL/GenBank/DDBJ databases">
        <authorList>
            <person name="Pietrasiak N."/>
            <person name="Ward R."/>
            <person name="Stajich J.E."/>
            <person name="Kurbessoian T."/>
        </authorList>
    </citation>
    <scope>NUCLEOTIDE SEQUENCE</scope>
    <source>
        <strain evidence="9">GSE-TBD4-15B</strain>
    </source>
</reference>
<evidence type="ECO:0000256" key="2">
    <source>
        <dbReference type="ARBA" id="ARBA00022884"/>
    </source>
</evidence>
<dbReference type="Pfam" id="PF01386">
    <property type="entry name" value="Ribosomal_L25p"/>
    <property type="match status" value="1"/>
</dbReference>
<dbReference type="InterPro" id="IPR011035">
    <property type="entry name" value="Ribosomal_bL25/Gln-tRNA_synth"/>
</dbReference>
<evidence type="ECO:0000256" key="6">
    <source>
        <dbReference type="SAM" id="MobiDB-lite"/>
    </source>
</evidence>
<keyword evidence="1 5" id="KW-0699">rRNA-binding</keyword>
<dbReference type="Proteomes" id="UP000707356">
    <property type="component" value="Unassembled WGS sequence"/>
</dbReference>
<accession>A0A951PB39</accession>
<evidence type="ECO:0000256" key="1">
    <source>
        <dbReference type="ARBA" id="ARBA00022730"/>
    </source>
</evidence>